<dbReference type="AlphaFoldDB" id="A0A915CTC7"/>
<protein>
    <submittedName>
        <fullName evidence="2">Uncharacterized protein</fullName>
    </submittedName>
</protein>
<accession>A0A915CTC7</accession>
<sequence length="160" mass="18317">MEVDDEHTSQHVAFQPDEQDAEVLDNPRFFLFEFLQLEKLLQRCLECGKLSGGQSFGKPRCIIWRKSGTNMTANMRCSCRAQVASVSYPDLSAMLKACGIAGISKSTFQRISRYYLKHTPAEDKLLIDELERLQIFDDLDEEDIAEMEDEIVETVDDDIE</sequence>
<keyword evidence="1" id="KW-1185">Reference proteome</keyword>
<evidence type="ECO:0000313" key="2">
    <source>
        <dbReference type="WBParaSite" id="jg11926"/>
    </source>
</evidence>
<reference evidence="2" key="1">
    <citation type="submission" date="2022-11" db="UniProtKB">
        <authorList>
            <consortium name="WormBaseParasite"/>
        </authorList>
    </citation>
    <scope>IDENTIFICATION</scope>
</reference>
<dbReference type="Proteomes" id="UP000887574">
    <property type="component" value="Unplaced"/>
</dbReference>
<organism evidence="1 2">
    <name type="scientific">Ditylenchus dipsaci</name>
    <dbReference type="NCBI Taxonomy" id="166011"/>
    <lineage>
        <taxon>Eukaryota</taxon>
        <taxon>Metazoa</taxon>
        <taxon>Ecdysozoa</taxon>
        <taxon>Nematoda</taxon>
        <taxon>Chromadorea</taxon>
        <taxon>Rhabditida</taxon>
        <taxon>Tylenchina</taxon>
        <taxon>Tylenchomorpha</taxon>
        <taxon>Sphaerularioidea</taxon>
        <taxon>Anguinidae</taxon>
        <taxon>Anguininae</taxon>
        <taxon>Ditylenchus</taxon>
    </lineage>
</organism>
<name>A0A915CTC7_9BILA</name>
<evidence type="ECO:0000313" key="1">
    <source>
        <dbReference type="Proteomes" id="UP000887574"/>
    </source>
</evidence>
<dbReference type="WBParaSite" id="jg11926">
    <property type="protein sequence ID" value="jg11926"/>
    <property type="gene ID" value="jg11926"/>
</dbReference>
<proteinExistence type="predicted"/>